<feature type="compositionally biased region" description="Low complexity" evidence="6">
    <location>
        <begin position="405"/>
        <end position="422"/>
    </location>
</feature>
<dbReference type="OMA" id="HPHRINW"/>
<keyword evidence="8" id="KW-0732">Signal</keyword>
<evidence type="ECO:0000256" key="2">
    <source>
        <dbReference type="ARBA" id="ARBA00022692"/>
    </source>
</evidence>
<keyword evidence="11" id="KW-1185">Reference proteome</keyword>
<sequence length="552" mass="61325">MDILKRILCLLSVIIKLVNIVSVSAQEVAYMLATEEVNVQRGDIAVLPCVLDPTQNAFVIWRRMDPLVELSLGVMLDSNLDPELKERLSVVVNRQTGEYNLQIVDVRVSDEGSYKCDVIFGLMTSRTVSNSVRLNVYVPPEDGFPLCDVTPAIPLQKGRLVTMSCSTRGGHPPSKVTWYRGRNPVTTAAENEQQLQWRLTDSDYGVQFSCIETHPALPGVRECSVVPLPFRLSVDLFPAIAEVEVGGEMSFTCQGRGPTDAPLDFNWRVNNKNISIKGNWAISGNNGQILSVSNVSTFDNQSSIICTVTAGPGQSVKTYAVLVVKDIPIRRTSTSSRGKSSSNFTSRPRHKNRQQDGSSLNMSNSISRRLVVIISFGAVMFGVLVGATVAIVSIYRSRKVAGTQSKPKSFKSSFKTGSTKSSRQVGRRNRGFNNRGSRIWRDSRRITFNDTQITFADPILDYDEPPAETTSTDPDDSYLGLCPDSLSSSKYEDLHCHVMNSLSFDRFYNEAPSVPELEYEDVIADRNWSTRSYPVNRNQCDENIYLNRTSVP</sequence>
<keyword evidence="3 7" id="KW-1133">Transmembrane helix</keyword>
<feature type="chain" id="PRO_5029719704" description="Ig-like domain-containing protein" evidence="8">
    <location>
        <begin position="26"/>
        <end position="552"/>
    </location>
</feature>
<dbReference type="InterPro" id="IPR036179">
    <property type="entry name" value="Ig-like_dom_sf"/>
</dbReference>
<dbReference type="EnsemblMetazoa" id="XM_003723356">
    <property type="protein sequence ID" value="XP_003723404"/>
    <property type="gene ID" value="LOC100893029"/>
</dbReference>
<feature type="region of interest" description="Disordered" evidence="6">
    <location>
        <begin position="405"/>
        <end position="436"/>
    </location>
</feature>
<dbReference type="InterPro" id="IPR007110">
    <property type="entry name" value="Ig-like_dom"/>
</dbReference>
<dbReference type="SMART" id="SM00409">
    <property type="entry name" value="IG"/>
    <property type="match status" value="2"/>
</dbReference>
<dbReference type="SUPFAM" id="SSF48726">
    <property type="entry name" value="Immunoglobulin"/>
    <property type="match status" value="3"/>
</dbReference>
<dbReference type="PANTHER" id="PTHR45889:SF8">
    <property type="entry name" value="IG-LIKE DOMAIN-CONTAINING PROTEIN"/>
    <property type="match status" value="1"/>
</dbReference>
<dbReference type="InterPro" id="IPR003599">
    <property type="entry name" value="Ig_sub"/>
</dbReference>
<dbReference type="InParanoid" id="A0A7M7GJ88"/>
<dbReference type="RefSeq" id="XP_003723404.2">
    <property type="nucleotide sequence ID" value="XM_003723356.3"/>
</dbReference>
<dbReference type="KEGG" id="spu:100893029"/>
<comment type="subcellular location">
    <subcellularLocation>
        <location evidence="1">Membrane</location>
        <topology evidence="1">Single-pass membrane protein</topology>
    </subcellularLocation>
</comment>
<dbReference type="Gene3D" id="2.60.40.10">
    <property type="entry name" value="Immunoglobulins"/>
    <property type="match status" value="3"/>
</dbReference>
<evidence type="ECO:0000256" key="8">
    <source>
        <dbReference type="SAM" id="SignalP"/>
    </source>
</evidence>
<keyword evidence="5" id="KW-1015">Disulfide bond</keyword>
<evidence type="ECO:0000256" key="3">
    <source>
        <dbReference type="ARBA" id="ARBA00022989"/>
    </source>
</evidence>
<evidence type="ECO:0000256" key="4">
    <source>
        <dbReference type="ARBA" id="ARBA00023136"/>
    </source>
</evidence>
<evidence type="ECO:0000313" key="10">
    <source>
        <dbReference type="EnsemblMetazoa" id="XP_003723404"/>
    </source>
</evidence>
<name>A0A7M7GJ88_STRPU</name>
<dbReference type="InterPro" id="IPR013162">
    <property type="entry name" value="CD80_C2-set"/>
</dbReference>
<feature type="signal peptide" evidence="8">
    <location>
        <begin position="1"/>
        <end position="25"/>
    </location>
</feature>
<dbReference type="SMART" id="SM00406">
    <property type="entry name" value="IGv"/>
    <property type="match status" value="1"/>
</dbReference>
<evidence type="ECO:0000256" key="7">
    <source>
        <dbReference type="SAM" id="Phobius"/>
    </source>
</evidence>
<evidence type="ECO:0000313" key="11">
    <source>
        <dbReference type="Proteomes" id="UP000007110"/>
    </source>
</evidence>
<dbReference type="InterPro" id="IPR013106">
    <property type="entry name" value="Ig_V-set"/>
</dbReference>
<dbReference type="GO" id="GO:0016020">
    <property type="term" value="C:membrane"/>
    <property type="evidence" value="ECO:0007669"/>
    <property type="project" value="UniProtKB-SubCell"/>
</dbReference>
<feature type="domain" description="Ig-like" evidence="9">
    <location>
        <begin position="26"/>
        <end position="129"/>
    </location>
</feature>
<evidence type="ECO:0000256" key="5">
    <source>
        <dbReference type="ARBA" id="ARBA00023157"/>
    </source>
</evidence>
<proteinExistence type="predicted"/>
<dbReference type="OrthoDB" id="6413693at2759"/>
<feature type="region of interest" description="Disordered" evidence="6">
    <location>
        <begin position="332"/>
        <end position="361"/>
    </location>
</feature>
<dbReference type="PANTHER" id="PTHR45889">
    <property type="entry name" value="IG-LIKE DOMAIN-CONTAINING PROTEIN"/>
    <property type="match status" value="1"/>
</dbReference>
<organism evidence="10 11">
    <name type="scientific">Strongylocentrotus purpuratus</name>
    <name type="common">Purple sea urchin</name>
    <dbReference type="NCBI Taxonomy" id="7668"/>
    <lineage>
        <taxon>Eukaryota</taxon>
        <taxon>Metazoa</taxon>
        <taxon>Echinodermata</taxon>
        <taxon>Eleutherozoa</taxon>
        <taxon>Echinozoa</taxon>
        <taxon>Echinoidea</taxon>
        <taxon>Euechinoidea</taxon>
        <taxon>Echinacea</taxon>
        <taxon>Camarodonta</taxon>
        <taxon>Echinidea</taxon>
        <taxon>Strongylocentrotidae</taxon>
        <taxon>Strongylocentrotus</taxon>
    </lineage>
</organism>
<evidence type="ECO:0000256" key="6">
    <source>
        <dbReference type="SAM" id="MobiDB-lite"/>
    </source>
</evidence>
<dbReference type="GeneID" id="100893029"/>
<feature type="domain" description="Ig-like" evidence="9">
    <location>
        <begin position="229"/>
        <end position="322"/>
    </location>
</feature>
<dbReference type="InterPro" id="IPR013783">
    <property type="entry name" value="Ig-like_fold"/>
</dbReference>
<evidence type="ECO:0000256" key="1">
    <source>
        <dbReference type="ARBA" id="ARBA00004167"/>
    </source>
</evidence>
<dbReference type="PROSITE" id="PS50835">
    <property type="entry name" value="IG_LIKE"/>
    <property type="match status" value="3"/>
</dbReference>
<accession>A0A7M7GJ88</accession>
<dbReference type="Pfam" id="PF08205">
    <property type="entry name" value="C2-set_2"/>
    <property type="match status" value="1"/>
</dbReference>
<dbReference type="AlphaFoldDB" id="A0A7M7GJ88"/>
<dbReference type="Proteomes" id="UP000007110">
    <property type="component" value="Unassembled WGS sequence"/>
</dbReference>
<evidence type="ECO:0000259" key="9">
    <source>
        <dbReference type="PROSITE" id="PS50835"/>
    </source>
</evidence>
<protein>
    <recommendedName>
        <fullName evidence="9">Ig-like domain-containing protein</fullName>
    </recommendedName>
</protein>
<feature type="domain" description="Ig-like" evidence="9">
    <location>
        <begin position="139"/>
        <end position="226"/>
    </location>
</feature>
<reference evidence="11" key="1">
    <citation type="submission" date="2015-02" db="EMBL/GenBank/DDBJ databases">
        <title>Genome sequencing for Strongylocentrotus purpuratus.</title>
        <authorList>
            <person name="Murali S."/>
            <person name="Liu Y."/>
            <person name="Vee V."/>
            <person name="English A."/>
            <person name="Wang M."/>
            <person name="Skinner E."/>
            <person name="Han Y."/>
            <person name="Muzny D.M."/>
            <person name="Worley K.C."/>
            <person name="Gibbs R.A."/>
        </authorList>
    </citation>
    <scope>NUCLEOTIDE SEQUENCE</scope>
</reference>
<keyword evidence="2 7" id="KW-0812">Transmembrane</keyword>
<keyword evidence="4 7" id="KW-0472">Membrane</keyword>
<feature type="transmembrane region" description="Helical" evidence="7">
    <location>
        <begin position="370"/>
        <end position="395"/>
    </location>
</feature>
<dbReference type="Pfam" id="PF07686">
    <property type="entry name" value="V-set"/>
    <property type="match status" value="1"/>
</dbReference>
<feature type="compositionally biased region" description="Low complexity" evidence="6">
    <location>
        <begin position="332"/>
        <end position="346"/>
    </location>
</feature>
<dbReference type="FunCoup" id="A0A7M7GJ88">
    <property type="interactions" value="968"/>
</dbReference>
<reference evidence="10" key="2">
    <citation type="submission" date="2021-01" db="UniProtKB">
        <authorList>
            <consortium name="EnsemblMetazoa"/>
        </authorList>
    </citation>
    <scope>IDENTIFICATION</scope>
</reference>